<dbReference type="InterPro" id="IPR011013">
    <property type="entry name" value="Gal_mutarotase_sf_dom"/>
</dbReference>
<evidence type="ECO:0000259" key="11">
    <source>
        <dbReference type="Pfam" id="PF14683"/>
    </source>
</evidence>
<keyword evidence="6 10" id="KW-0732">Signal</keyword>
<evidence type="ECO:0000313" key="14">
    <source>
        <dbReference type="Proteomes" id="UP000316270"/>
    </source>
</evidence>
<dbReference type="InterPro" id="IPR029413">
    <property type="entry name" value="RG-lyase_II"/>
</dbReference>
<evidence type="ECO:0000256" key="4">
    <source>
        <dbReference type="ARBA" id="ARBA00012437"/>
    </source>
</evidence>
<dbReference type="SUPFAM" id="SSF49452">
    <property type="entry name" value="Starch-binding domain-like"/>
    <property type="match status" value="1"/>
</dbReference>
<dbReference type="GO" id="GO:0102210">
    <property type="term" value="F:rhamnogalacturonan endolyase activity"/>
    <property type="evidence" value="ECO:0007669"/>
    <property type="project" value="UniProtKB-EC"/>
</dbReference>
<reference evidence="13 14" key="1">
    <citation type="submission" date="2019-07" db="EMBL/GenBank/DDBJ databases">
        <title>Finished genome of Venturia effusa.</title>
        <authorList>
            <person name="Young C.A."/>
            <person name="Cox M.P."/>
            <person name="Ganley A.R.D."/>
            <person name="David W.J."/>
        </authorList>
    </citation>
    <scope>NUCLEOTIDE SEQUENCE [LARGE SCALE GENOMIC DNA]</scope>
    <source>
        <strain evidence="14">albino</strain>
    </source>
</reference>
<evidence type="ECO:0000259" key="12">
    <source>
        <dbReference type="Pfam" id="PF14686"/>
    </source>
</evidence>
<dbReference type="SUPFAM" id="SSF74650">
    <property type="entry name" value="Galactose mutarotase-like"/>
    <property type="match status" value="1"/>
</dbReference>
<dbReference type="PANTHER" id="PTHR32018:SF1">
    <property type="entry name" value="RHAMNOGALACTURONAN ENDOLYASE"/>
    <property type="match status" value="1"/>
</dbReference>
<evidence type="ECO:0000256" key="10">
    <source>
        <dbReference type="SAM" id="SignalP"/>
    </source>
</evidence>
<feature type="domain" description="Rhamnogalacturonan lyase" evidence="11">
    <location>
        <begin position="406"/>
        <end position="564"/>
    </location>
</feature>
<dbReference type="AlphaFoldDB" id="A0A517LCQ6"/>
<dbReference type="InterPro" id="IPR008979">
    <property type="entry name" value="Galactose-bd-like_sf"/>
</dbReference>
<dbReference type="GO" id="GO:0030246">
    <property type="term" value="F:carbohydrate binding"/>
    <property type="evidence" value="ECO:0007669"/>
    <property type="project" value="InterPro"/>
</dbReference>
<organism evidence="13 14">
    <name type="scientific">Venturia effusa</name>
    <dbReference type="NCBI Taxonomy" id="50376"/>
    <lineage>
        <taxon>Eukaryota</taxon>
        <taxon>Fungi</taxon>
        <taxon>Dikarya</taxon>
        <taxon>Ascomycota</taxon>
        <taxon>Pezizomycotina</taxon>
        <taxon>Dothideomycetes</taxon>
        <taxon>Pleosporomycetidae</taxon>
        <taxon>Venturiales</taxon>
        <taxon>Venturiaceae</taxon>
        <taxon>Venturia</taxon>
    </lineage>
</organism>
<evidence type="ECO:0000256" key="6">
    <source>
        <dbReference type="ARBA" id="ARBA00022729"/>
    </source>
</evidence>
<dbReference type="EMBL" id="CP042193">
    <property type="protein sequence ID" value="QDS73413.1"/>
    <property type="molecule type" value="Genomic_DNA"/>
</dbReference>
<dbReference type="GO" id="GO:0000272">
    <property type="term" value="P:polysaccharide catabolic process"/>
    <property type="evidence" value="ECO:0007669"/>
    <property type="project" value="UniProtKB-KW"/>
</dbReference>
<evidence type="ECO:0000313" key="13">
    <source>
        <dbReference type="EMBL" id="QDS73413.1"/>
    </source>
</evidence>
<dbReference type="OrthoDB" id="1179585at2759"/>
<evidence type="ECO:0000256" key="3">
    <source>
        <dbReference type="ARBA" id="ARBA00010418"/>
    </source>
</evidence>
<evidence type="ECO:0000256" key="5">
    <source>
        <dbReference type="ARBA" id="ARBA00022525"/>
    </source>
</evidence>
<comment type="similarity">
    <text evidence="3">Belongs to the polysaccharide lyase 4 family.</text>
</comment>
<gene>
    <name evidence="13" type="ORF">FKW77_008307</name>
</gene>
<feature type="signal peptide" evidence="10">
    <location>
        <begin position="1"/>
        <end position="20"/>
    </location>
</feature>
<dbReference type="PANTHER" id="PTHR32018">
    <property type="entry name" value="RHAMNOGALACTURONATE LYASE FAMILY PROTEIN"/>
    <property type="match status" value="1"/>
</dbReference>
<evidence type="ECO:0000256" key="9">
    <source>
        <dbReference type="ARBA" id="ARBA00023326"/>
    </source>
</evidence>
<feature type="chain" id="PRO_5021941705" description="rhamnogalacturonan endolyase" evidence="10">
    <location>
        <begin position="21"/>
        <end position="569"/>
    </location>
</feature>
<keyword evidence="5" id="KW-0964">Secreted</keyword>
<accession>A0A517LCQ6</accession>
<dbReference type="Pfam" id="PF14683">
    <property type="entry name" value="CBM-like"/>
    <property type="match status" value="1"/>
</dbReference>
<comment type="subcellular location">
    <subcellularLocation>
        <location evidence="2">Secreted</location>
    </subcellularLocation>
</comment>
<evidence type="ECO:0000256" key="7">
    <source>
        <dbReference type="ARBA" id="ARBA00023239"/>
    </source>
</evidence>
<name>A0A517LCQ6_9PEZI</name>
<dbReference type="InterPro" id="IPR051850">
    <property type="entry name" value="Polysacch_Lyase_4"/>
</dbReference>
<evidence type="ECO:0000256" key="1">
    <source>
        <dbReference type="ARBA" id="ARBA00001324"/>
    </source>
</evidence>
<dbReference type="InterPro" id="IPR013784">
    <property type="entry name" value="Carb-bd-like_fold"/>
</dbReference>
<protein>
    <recommendedName>
        <fullName evidence="4">rhamnogalacturonan endolyase</fullName>
        <ecNumber evidence="4">4.2.2.23</ecNumber>
    </recommendedName>
</protein>
<dbReference type="CDD" id="cd10320">
    <property type="entry name" value="RGL4_N"/>
    <property type="match status" value="1"/>
</dbReference>
<dbReference type="InterPro" id="IPR014718">
    <property type="entry name" value="GH-type_carb-bd"/>
</dbReference>
<dbReference type="SUPFAM" id="SSF49785">
    <property type="entry name" value="Galactose-binding domain-like"/>
    <property type="match status" value="1"/>
</dbReference>
<feature type="domain" description="Rhamnogalacturonan lyase" evidence="12">
    <location>
        <begin position="315"/>
        <end position="391"/>
    </location>
</feature>
<comment type="catalytic activity">
    <reaction evidence="1">
        <text>Endotype eliminative cleavage of L-alpha-rhamnopyranosyl-(1-&gt;4)-alpha-D-galactopyranosyluronic acid bonds of rhamnogalacturonan I domains in ramified hairy regions of pectin leaving L-rhamnopyranose at the reducing end and 4-deoxy-4,5-unsaturated D-galactopyranosyluronic acid at the non-reducing end.</text>
        <dbReference type="EC" id="4.2.2.23"/>
    </reaction>
</comment>
<keyword evidence="14" id="KW-1185">Reference proteome</keyword>
<dbReference type="GO" id="GO:0005576">
    <property type="term" value="C:extracellular region"/>
    <property type="evidence" value="ECO:0007669"/>
    <property type="project" value="UniProtKB-SubCell"/>
</dbReference>
<dbReference type="InterPro" id="IPR029411">
    <property type="entry name" value="RG-lyase_III"/>
</dbReference>
<proteinExistence type="inferred from homology"/>
<dbReference type="CDD" id="cd10316">
    <property type="entry name" value="RGL4_M"/>
    <property type="match status" value="1"/>
</dbReference>
<sequence>MFCRILHVLSLALCLSLALAAKGPFFTQTGNATWVFGNDHWNVTQGPNFATKLYSTIVPGRDLVGKAKGHYLSAIGPPITYASASIVSRGSNYIDISFVSTKMDFHWVIFDDLQGAYQYVVNKDTPWILLIRNLWRLDPDLFLKARTDTRDEALPPFSLYRNATKLQDETFRAADGRVFTKYDWSDFVRSRDFWGLYGTGVVGSWWIHPSTEYFSGHQLSQGLTVHRESVTGDAVQLNVFQDTSHFRIQNQTLAPVGRLWGPWLWYLNNGSKEDASQRHLQEVKNFPYTWLNNTAYQSRGGLTGTLTLSDGRPAAGASIFLGDTNTSIRPLIQGTNYYYTTQAASDGSFAFSDVRSGEYGFYAWSNGGELADVYTNLTLTPVTITAGQTRELGNLNWELPVNRSPIFQIGDFDKKASEFVNGGLPYAFNITSLSPANLTYTVDTSTPAKDWYYAISALGTWDVVFDISASDIQNHASALLSLSFAGYSRSTAMEININGHLLGTLGKDSLATDPALYRSGRISGEWRFVQYEIAKEMLVEGRNSVGFRITEETKRCGFMWDCVIMEWQD</sequence>
<dbReference type="Proteomes" id="UP000316270">
    <property type="component" value="Chromosome 9"/>
</dbReference>
<dbReference type="EC" id="4.2.2.23" evidence="4"/>
<dbReference type="Pfam" id="PF14686">
    <property type="entry name" value="fn3_3"/>
    <property type="match status" value="1"/>
</dbReference>
<evidence type="ECO:0000256" key="8">
    <source>
        <dbReference type="ARBA" id="ARBA00023277"/>
    </source>
</evidence>
<dbReference type="Gene3D" id="2.60.120.260">
    <property type="entry name" value="Galactose-binding domain-like"/>
    <property type="match status" value="1"/>
</dbReference>
<dbReference type="Gene3D" id="2.70.98.10">
    <property type="match status" value="1"/>
</dbReference>
<keyword evidence="9" id="KW-0624">Polysaccharide degradation</keyword>
<dbReference type="Gene3D" id="2.60.40.1120">
    <property type="entry name" value="Carboxypeptidase-like, regulatory domain"/>
    <property type="match status" value="1"/>
</dbReference>
<evidence type="ECO:0000256" key="2">
    <source>
        <dbReference type="ARBA" id="ARBA00004613"/>
    </source>
</evidence>
<keyword evidence="8" id="KW-0119">Carbohydrate metabolism</keyword>
<keyword evidence="7" id="KW-0456">Lyase</keyword>